<proteinExistence type="predicted"/>
<reference evidence="1 2" key="1">
    <citation type="submission" date="2020-09" db="EMBL/GenBank/DDBJ databases">
        <title>Resistance determinants and their genetic context in bacteria from a longitudinal study of pigs reared under conventional and antibiotic-free husbandry practices.</title>
        <authorList>
            <person name="Poulin-Laprade D."/>
            <person name="Brouard J.-S."/>
            <person name="Gagnon N."/>
            <person name="Turcotte A."/>
            <person name="Langlois A."/>
            <person name="Matte J.J."/>
            <person name="Carrillo C.D."/>
            <person name="Zaheer R."/>
            <person name="McAllister T."/>
            <person name="Topp E."/>
            <person name="Talbot G."/>
        </authorList>
    </citation>
    <scope>NUCLEOTIDE SEQUENCE [LARGE SCALE GENOMIC DNA]</scope>
    <source>
        <strain evidence="1 2">Res13-Abat-PEA21-P4-01-A</strain>
    </source>
</reference>
<dbReference type="Proteomes" id="UP000594659">
    <property type="component" value="Chromosome"/>
</dbReference>
<organism evidence="1 2">
    <name type="scientific">Acinetobacter baumannii</name>
    <dbReference type="NCBI Taxonomy" id="470"/>
    <lineage>
        <taxon>Bacteria</taxon>
        <taxon>Pseudomonadati</taxon>
        <taxon>Pseudomonadota</taxon>
        <taxon>Gammaproteobacteria</taxon>
        <taxon>Moraxellales</taxon>
        <taxon>Moraxellaceae</taxon>
        <taxon>Acinetobacter</taxon>
        <taxon>Acinetobacter calcoaceticus/baumannii complex</taxon>
    </lineage>
</organism>
<evidence type="ECO:0000313" key="1">
    <source>
        <dbReference type="EMBL" id="QPF11827.1"/>
    </source>
</evidence>
<dbReference type="RefSeq" id="WP_195707347.1">
    <property type="nucleotide sequence ID" value="NZ_CP062919.1"/>
</dbReference>
<dbReference type="EMBL" id="CP062919">
    <property type="protein sequence ID" value="QPF11827.1"/>
    <property type="molecule type" value="Genomic_DNA"/>
</dbReference>
<gene>
    <name evidence="1" type="ORF">IMO23_09140</name>
</gene>
<sequence>MDKPHIFYNDQKIRCSVCGTGPEQISDGKSENFKINAMRDLENPGTYGEGLLWHAECFVCRRQTPVGKLPYLYY</sequence>
<protein>
    <submittedName>
        <fullName evidence="1">Uncharacterized protein</fullName>
    </submittedName>
</protein>
<dbReference type="AlphaFoldDB" id="A0A7S8WAU4"/>
<evidence type="ECO:0000313" key="2">
    <source>
        <dbReference type="Proteomes" id="UP000594659"/>
    </source>
</evidence>
<name>A0A7S8WAU4_ACIBA</name>
<accession>A0A7S8WAU4</accession>